<proteinExistence type="predicted"/>
<evidence type="ECO:0000313" key="3">
    <source>
        <dbReference type="Proteomes" id="UP000321721"/>
    </source>
</evidence>
<dbReference type="InterPro" id="IPR011659">
    <property type="entry name" value="WD40"/>
</dbReference>
<evidence type="ECO:0000256" key="1">
    <source>
        <dbReference type="SAM" id="SignalP"/>
    </source>
</evidence>
<dbReference type="RefSeq" id="WP_147100013.1">
    <property type="nucleotide sequence ID" value="NZ_VOOS01000003.1"/>
</dbReference>
<dbReference type="Gene3D" id="2.120.10.30">
    <property type="entry name" value="TolB, C-terminal domain"/>
    <property type="match status" value="1"/>
</dbReference>
<dbReference type="AlphaFoldDB" id="A0A5C6RUX2"/>
<name>A0A5C6RUX2_9FLAO</name>
<gene>
    <name evidence="2" type="ORF">FRY74_07140</name>
</gene>
<dbReference type="Proteomes" id="UP000321721">
    <property type="component" value="Unassembled WGS sequence"/>
</dbReference>
<dbReference type="SUPFAM" id="SSF82171">
    <property type="entry name" value="DPP6 N-terminal domain-like"/>
    <property type="match status" value="1"/>
</dbReference>
<organism evidence="2 3">
    <name type="scientific">Vicingus serpentipes</name>
    <dbReference type="NCBI Taxonomy" id="1926625"/>
    <lineage>
        <taxon>Bacteria</taxon>
        <taxon>Pseudomonadati</taxon>
        <taxon>Bacteroidota</taxon>
        <taxon>Flavobacteriia</taxon>
        <taxon>Flavobacteriales</taxon>
        <taxon>Vicingaceae</taxon>
        <taxon>Vicingus</taxon>
    </lineage>
</organism>
<sequence length="939" mass="105843">MIKFKFLLPIFCLFLCVKFTFAQEALSSKDEKSTLAMAESYYFDEDLQNIPKALELFQQLAASKPNDPYYKLMEGICYTFFKNKKGIALEKLLAVKESNPEFNEVNFYLARAYAVNRMFDKAIDTYEEYMSSEDVSDEQKGEARQNIIYCQNAKKFTKDSLGVDIVSIGSPINTDFSEYVPVITSDESMLIYTYRGERSKGGLMDKTGKPDPRGEYYEDIMVSYKVGSDWIEPESIGDNINTVGHDASIALSVDGQQLFVYKSTKKDNGDIYMSVLDGDNWTKAERLAGEVNTEAWEGSASLSSNGKTLYFSSNREGGFGGRDIYSAELKPDNTWGDIKNLGPVINTKFDDDAPFIHPDRKTMYYSSKGHNSMGGYDIFYTYLNNDGWDEPMNVGYPVNSIDDDRYYVLSADAKTGYYSSAGRSENGTHDIYTVSPGHFGKRPILALVVGVVNADGKPAEADITVTNEKDGSVEGKFKSNSSSGKYMLALTPGNKYKIAIEVEGYDTKIDYIDVQSLETYVSVEHDFNLSSKQVVEEVSNSNEDILQGKIDNQIKKYRKESTKEGYEEMIYNKVLKEKGDKEEEGVEYFVEAEGIDKVGPFKTLLEAEIEKQNIIKTNPEIKASEILVEDNGQTKTVKQHYSNDFVKTDFLDEISIHDQITKSDSLPKNSGIDSKTAVELEENTDVALEEDGGMVDAASKNIAGLSFKVEIGAVENPEDFKLGYLEKYGKITAKAYPDGVTRYTFGPFETLEDAENFRQMLIEKEKESEEAFVTVFVFGQRKVFEDLPQKQKEDLGGKPMVKEIEKIEIGPCETNFIDFSEFVGKDLNDVAIYSKLLKKGGSSCADGLEFKVQIAAYRFPKNYKWDHLKKYGEPVVVGYPDGITRFTQGVYVTMKEAEELRQQIIKSGQKDAWITPFYNGKRMLLEELIKNNFYGKSIN</sequence>
<feature type="chain" id="PRO_5023003770" description="SPOR domain-containing protein" evidence="1">
    <location>
        <begin position="23"/>
        <end position="939"/>
    </location>
</feature>
<dbReference type="Gene3D" id="1.25.40.10">
    <property type="entry name" value="Tetratricopeptide repeat domain"/>
    <property type="match status" value="1"/>
</dbReference>
<evidence type="ECO:0000313" key="2">
    <source>
        <dbReference type="EMBL" id="TXB65192.1"/>
    </source>
</evidence>
<dbReference type="Pfam" id="PF07676">
    <property type="entry name" value="PD40"/>
    <property type="match status" value="2"/>
</dbReference>
<keyword evidence="1" id="KW-0732">Signal</keyword>
<evidence type="ECO:0008006" key="4">
    <source>
        <dbReference type="Google" id="ProtNLM"/>
    </source>
</evidence>
<dbReference type="OrthoDB" id="9809364at2"/>
<dbReference type="InterPro" id="IPR011990">
    <property type="entry name" value="TPR-like_helical_dom_sf"/>
</dbReference>
<comment type="caution">
    <text evidence="2">The sequence shown here is derived from an EMBL/GenBank/DDBJ whole genome shotgun (WGS) entry which is preliminary data.</text>
</comment>
<keyword evidence="3" id="KW-1185">Reference proteome</keyword>
<feature type="signal peptide" evidence="1">
    <location>
        <begin position="1"/>
        <end position="22"/>
    </location>
</feature>
<reference evidence="2 3" key="1">
    <citation type="submission" date="2019-08" db="EMBL/GenBank/DDBJ databases">
        <title>Genome of Vicingus serpentipes NCIMB 15042.</title>
        <authorList>
            <person name="Bowman J.P."/>
        </authorList>
    </citation>
    <scope>NUCLEOTIDE SEQUENCE [LARGE SCALE GENOMIC DNA]</scope>
    <source>
        <strain evidence="2 3">NCIMB 15042</strain>
    </source>
</reference>
<dbReference type="SUPFAM" id="SSF48452">
    <property type="entry name" value="TPR-like"/>
    <property type="match status" value="1"/>
</dbReference>
<dbReference type="InterPro" id="IPR011042">
    <property type="entry name" value="6-blade_b-propeller_TolB-like"/>
</dbReference>
<dbReference type="EMBL" id="VOOS01000003">
    <property type="protein sequence ID" value="TXB65192.1"/>
    <property type="molecule type" value="Genomic_DNA"/>
</dbReference>
<protein>
    <recommendedName>
        <fullName evidence="4">SPOR domain-containing protein</fullName>
    </recommendedName>
</protein>
<accession>A0A5C6RUX2</accession>